<dbReference type="PANTHER" id="PTHR24567:SF74">
    <property type="entry name" value="HTH-TYPE TRANSCRIPTIONAL REGULATOR ARCR"/>
    <property type="match status" value="1"/>
</dbReference>
<dbReference type="GO" id="GO:0003700">
    <property type="term" value="F:DNA-binding transcription factor activity"/>
    <property type="evidence" value="ECO:0007669"/>
    <property type="project" value="TreeGrafter"/>
</dbReference>
<evidence type="ECO:0000313" key="6">
    <source>
        <dbReference type="Proteomes" id="UP000032160"/>
    </source>
</evidence>
<dbReference type="GO" id="GO:0003677">
    <property type="term" value="F:DNA binding"/>
    <property type="evidence" value="ECO:0007669"/>
    <property type="project" value="UniProtKB-KW"/>
</dbReference>
<dbReference type="GO" id="GO:0005829">
    <property type="term" value="C:cytosol"/>
    <property type="evidence" value="ECO:0007669"/>
    <property type="project" value="TreeGrafter"/>
</dbReference>
<keyword evidence="2" id="KW-0238">DNA-binding</keyword>
<dbReference type="OrthoDB" id="3525895at2"/>
<gene>
    <name evidence="5" type="ORF">BN1012_Phect1381</name>
</gene>
<dbReference type="HOGENOM" id="CLU_075053_3_4_5"/>
<dbReference type="InterPro" id="IPR050397">
    <property type="entry name" value="Env_Response_Regulators"/>
</dbReference>
<dbReference type="PANTHER" id="PTHR24567">
    <property type="entry name" value="CRP FAMILY TRANSCRIPTIONAL REGULATORY PROTEIN"/>
    <property type="match status" value="1"/>
</dbReference>
<name>X5MLL9_9HYPH</name>
<dbReference type="Pfam" id="PF00027">
    <property type="entry name" value="cNMP_binding"/>
    <property type="match status" value="1"/>
</dbReference>
<dbReference type="CDD" id="cd00038">
    <property type="entry name" value="CAP_ED"/>
    <property type="match status" value="1"/>
</dbReference>
<dbReference type="SUPFAM" id="SSF51206">
    <property type="entry name" value="cAMP-binding domain-like"/>
    <property type="match status" value="1"/>
</dbReference>
<keyword evidence="6" id="KW-1185">Reference proteome</keyword>
<evidence type="ECO:0000256" key="2">
    <source>
        <dbReference type="ARBA" id="ARBA00023125"/>
    </source>
</evidence>
<proteinExistence type="predicted"/>
<protein>
    <submittedName>
        <fullName evidence="5">Transcriptional regulator, Crp/Fnr family</fullName>
    </submittedName>
</protein>
<dbReference type="STRING" id="1458461.BN1012_Phect1381"/>
<keyword evidence="3" id="KW-0804">Transcription</keyword>
<dbReference type="SUPFAM" id="SSF46785">
    <property type="entry name" value="Winged helix' DNA-binding domain"/>
    <property type="match status" value="1"/>
</dbReference>
<dbReference type="AlphaFoldDB" id="X5MLL9"/>
<keyword evidence="1" id="KW-0805">Transcription regulation</keyword>
<dbReference type="InterPro" id="IPR012318">
    <property type="entry name" value="HTH_CRP"/>
</dbReference>
<dbReference type="InterPro" id="IPR000595">
    <property type="entry name" value="cNMP-bd_dom"/>
</dbReference>
<organism evidence="5 6">
    <name type="scientific">Candidatus Phaeomarinibacter ectocarpi</name>
    <dbReference type="NCBI Taxonomy" id="1458461"/>
    <lineage>
        <taxon>Bacteria</taxon>
        <taxon>Pseudomonadati</taxon>
        <taxon>Pseudomonadota</taxon>
        <taxon>Alphaproteobacteria</taxon>
        <taxon>Hyphomicrobiales</taxon>
        <taxon>Parvibaculaceae</taxon>
        <taxon>Candidatus Phaeomarinibacter</taxon>
    </lineage>
</organism>
<feature type="domain" description="Cyclic nucleotide-binding" evidence="4">
    <location>
        <begin position="11"/>
        <end position="131"/>
    </location>
</feature>
<dbReference type="Proteomes" id="UP000032160">
    <property type="component" value="Chromosome I"/>
</dbReference>
<dbReference type="Gene3D" id="1.10.10.10">
    <property type="entry name" value="Winged helix-like DNA-binding domain superfamily/Winged helix DNA-binding domain"/>
    <property type="match status" value="1"/>
</dbReference>
<evidence type="ECO:0000259" key="4">
    <source>
        <dbReference type="PROSITE" id="PS50042"/>
    </source>
</evidence>
<evidence type="ECO:0000313" key="5">
    <source>
        <dbReference type="EMBL" id="CDO59595.1"/>
    </source>
</evidence>
<evidence type="ECO:0000256" key="1">
    <source>
        <dbReference type="ARBA" id="ARBA00023015"/>
    </source>
</evidence>
<dbReference type="PROSITE" id="PS50042">
    <property type="entry name" value="CNMP_BINDING_3"/>
    <property type="match status" value="1"/>
</dbReference>
<dbReference type="InterPro" id="IPR036390">
    <property type="entry name" value="WH_DNA-bd_sf"/>
</dbReference>
<dbReference type="InterPro" id="IPR018490">
    <property type="entry name" value="cNMP-bd_dom_sf"/>
</dbReference>
<dbReference type="RefSeq" id="WP_043950200.1">
    <property type="nucleotide sequence ID" value="NZ_HG966617.1"/>
</dbReference>
<dbReference type="KEGG" id="pect:BN1012_Phect1381"/>
<sequence length="230" mass="25178">MRVLRAKTRTLYDLLPQPLLDLMLATGTSRKFKDGQIIQQRGDERQGVSILTSGQIVAGNAGADGSFLVSALLRPGETFGEFTVMAGLPHTHTLWSQGETTVTFIKGALMKRLMNEEPEIGHALLTIALLRNHELLEFLDAQRRLTLPIRIAQLLLTSVDPKASSDTVECRQEDLAVMMGVSRVATGKALKRLERDGMVQLGYGRIDLPDVQGLIAMVEDSDPLFVLTGA</sequence>
<dbReference type="Gene3D" id="2.60.120.10">
    <property type="entry name" value="Jelly Rolls"/>
    <property type="match status" value="1"/>
</dbReference>
<reference evidence="5 6" key="1">
    <citation type="journal article" date="2014" name="Front. Genet.">
        <title>Genome and metabolic network of "Candidatus Phaeomarinobacter ectocarpi" Ec32, a new candidate genus of Alphaproteobacteria frequently associated with brown algae.</title>
        <authorList>
            <person name="Dittami S.M."/>
            <person name="Barbeyron T."/>
            <person name="Boyen C."/>
            <person name="Cambefort J."/>
            <person name="Collet G."/>
            <person name="Delage L."/>
            <person name="Gobet A."/>
            <person name="Groisillier A."/>
            <person name="Leblanc C."/>
            <person name="Michel G."/>
            <person name="Scornet D."/>
            <person name="Siegel A."/>
            <person name="Tapia J.E."/>
            <person name="Tonon T."/>
        </authorList>
    </citation>
    <scope>NUCLEOTIDE SEQUENCE [LARGE SCALE GENOMIC DNA]</scope>
    <source>
        <strain evidence="5 6">Ec32</strain>
    </source>
</reference>
<evidence type="ECO:0000256" key="3">
    <source>
        <dbReference type="ARBA" id="ARBA00023163"/>
    </source>
</evidence>
<dbReference type="Pfam" id="PF13545">
    <property type="entry name" value="HTH_Crp_2"/>
    <property type="match status" value="1"/>
</dbReference>
<dbReference type="InterPro" id="IPR036388">
    <property type="entry name" value="WH-like_DNA-bd_sf"/>
</dbReference>
<accession>X5MLL9</accession>
<dbReference type="EMBL" id="HG966617">
    <property type="protein sequence ID" value="CDO59595.1"/>
    <property type="molecule type" value="Genomic_DNA"/>
</dbReference>
<dbReference type="SMART" id="SM00419">
    <property type="entry name" value="HTH_CRP"/>
    <property type="match status" value="1"/>
</dbReference>
<dbReference type="InterPro" id="IPR014710">
    <property type="entry name" value="RmlC-like_jellyroll"/>
</dbReference>